<feature type="transmembrane region" description="Helical" evidence="6">
    <location>
        <begin position="301"/>
        <end position="319"/>
    </location>
</feature>
<dbReference type="InterPro" id="IPR003347">
    <property type="entry name" value="JmjC_dom"/>
</dbReference>
<proteinExistence type="predicted"/>
<dbReference type="SUPFAM" id="SSF51197">
    <property type="entry name" value="Clavaminate synthase-like"/>
    <property type="match status" value="1"/>
</dbReference>
<reference evidence="11" key="1">
    <citation type="submission" date="2017-02" db="UniProtKB">
        <authorList>
            <consortium name="WormBaseParasite"/>
        </authorList>
    </citation>
    <scope>IDENTIFICATION</scope>
</reference>
<evidence type="ECO:0000313" key="9">
    <source>
        <dbReference type="Proteomes" id="UP000038040"/>
    </source>
</evidence>
<accession>A0A0N4UGH8</accession>
<evidence type="ECO:0000256" key="4">
    <source>
        <dbReference type="ARBA" id="ARBA00023015"/>
    </source>
</evidence>
<organism evidence="9 11">
    <name type="scientific">Dracunculus medinensis</name>
    <name type="common">Guinea worm</name>
    <dbReference type="NCBI Taxonomy" id="318479"/>
    <lineage>
        <taxon>Eukaryota</taxon>
        <taxon>Metazoa</taxon>
        <taxon>Ecdysozoa</taxon>
        <taxon>Nematoda</taxon>
        <taxon>Chromadorea</taxon>
        <taxon>Rhabditida</taxon>
        <taxon>Spirurina</taxon>
        <taxon>Dracunculoidea</taxon>
        <taxon>Dracunculidae</taxon>
        <taxon>Dracunculus</taxon>
    </lineage>
</organism>
<evidence type="ECO:0000256" key="5">
    <source>
        <dbReference type="ARBA" id="ARBA00023163"/>
    </source>
</evidence>
<evidence type="ECO:0000256" key="2">
    <source>
        <dbReference type="ARBA" id="ARBA00023002"/>
    </source>
</evidence>
<dbReference type="EMBL" id="UYYG01000018">
    <property type="protein sequence ID" value="VDN51355.1"/>
    <property type="molecule type" value="Genomic_DNA"/>
</dbReference>
<sequence length="343" mass="40329">MDYVKKNGLEIPLCFNDPPVQLGMTMPNASNFSVLNVKDLVGGDRWIEVVEVKTQGSRQMALSDFIDYYTKEEEREELLNVLSLEFSLTPLQDVVKSPEIAKKLDWIELYWPKELRQASNPLMYPKVQHIIINQEKNYILVALRISILISVIFWMIEPTEQNLIMYEEWILKGDQNETFFGDIVEKCCRIELNEGQTFIIPSGWIHSVYTPEDSLVFGGNFLHSFSIPMQLRVLRSEDKIKKYRYPFYNEMLWFVIVGVVEKTTGRCHLKNRSAIVTSQLSSVNSFSFLYIYISLYIYTSVYIYLYSIFILYVICRIMMYKLERSKRRTWNSKRATLILTPNI</sequence>
<dbReference type="Proteomes" id="UP000038040">
    <property type="component" value="Unplaced"/>
</dbReference>
<keyword evidence="5" id="KW-0804">Transcription</keyword>
<evidence type="ECO:0000256" key="1">
    <source>
        <dbReference type="ARBA" id="ARBA00022723"/>
    </source>
</evidence>
<dbReference type="STRING" id="318479.A0A0N4UGH8"/>
<name>A0A0N4UGH8_DRAME</name>
<dbReference type="Proteomes" id="UP000274756">
    <property type="component" value="Unassembled WGS sequence"/>
</dbReference>
<dbReference type="Gene3D" id="2.60.120.650">
    <property type="entry name" value="Cupin"/>
    <property type="match status" value="2"/>
</dbReference>
<keyword evidence="6" id="KW-0812">Transmembrane</keyword>
<evidence type="ECO:0000256" key="6">
    <source>
        <dbReference type="SAM" id="Phobius"/>
    </source>
</evidence>
<keyword evidence="10" id="KW-1185">Reference proteome</keyword>
<evidence type="ECO:0000313" key="10">
    <source>
        <dbReference type="Proteomes" id="UP000274756"/>
    </source>
</evidence>
<evidence type="ECO:0000259" key="7">
    <source>
        <dbReference type="PROSITE" id="PS51184"/>
    </source>
</evidence>
<feature type="transmembrane region" description="Helical" evidence="6">
    <location>
        <begin position="138"/>
        <end position="156"/>
    </location>
</feature>
<evidence type="ECO:0000256" key="3">
    <source>
        <dbReference type="ARBA" id="ARBA00023004"/>
    </source>
</evidence>
<evidence type="ECO:0000313" key="8">
    <source>
        <dbReference type="EMBL" id="VDN51355.1"/>
    </source>
</evidence>
<keyword evidence="4" id="KW-0805">Transcription regulation</keyword>
<keyword evidence="6" id="KW-0472">Membrane</keyword>
<dbReference type="AlphaFoldDB" id="A0A0N4UGH8"/>
<dbReference type="PANTHER" id="PTHR23123">
    <property type="entry name" value="PHD/F-BOX CONTAINING PROTEIN"/>
    <property type="match status" value="1"/>
</dbReference>
<dbReference type="GO" id="GO:0046872">
    <property type="term" value="F:metal ion binding"/>
    <property type="evidence" value="ECO:0007669"/>
    <property type="project" value="UniProtKB-KW"/>
</dbReference>
<dbReference type="WBParaSite" id="DME_0000659901-mRNA-1">
    <property type="protein sequence ID" value="DME_0000659901-mRNA-1"/>
    <property type="gene ID" value="DME_0000659901"/>
</dbReference>
<dbReference type="GO" id="GO:0016491">
    <property type="term" value="F:oxidoreductase activity"/>
    <property type="evidence" value="ECO:0007669"/>
    <property type="project" value="UniProtKB-KW"/>
</dbReference>
<keyword evidence="1" id="KW-0479">Metal-binding</keyword>
<gene>
    <name evidence="8" type="ORF">DME_LOCUS1328</name>
</gene>
<keyword evidence="3" id="KW-0408">Iron</keyword>
<dbReference type="SMART" id="SM00558">
    <property type="entry name" value="JmjC"/>
    <property type="match status" value="1"/>
</dbReference>
<dbReference type="PROSITE" id="PS51184">
    <property type="entry name" value="JMJC"/>
    <property type="match status" value="1"/>
</dbReference>
<dbReference type="OrthoDB" id="5876800at2759"/>
<keyword evidence="6" id="KW-1133">Transmembrane helix</keyword>
<reference evidence="8 10" key="2">
    <citation type="submission" date="2018-11" db="EMBL/GenBank/DDBJ databases">
        <authorList>
            <consortium name="Pathogen Informatics"/>
        </authorList>
    </citation>
    <scope>NUCLEOTIDE SEQUENCE [LARGE SCALE GENOMIC DNA]</scope>
</reference>
<keyword evidence="2" id="KW-0560">Oxidoreductase</keyword>
<evidence type="ECO:0000313" key="11">
    <source>
        <dbReference type="WBParaSite" id="DME_0000659901-mRNA-1"/>
    </source>
</evidence>
<dbReference type="InterPro" id="IPR050690">
    <property type="entry name" value="JHDM1_Histone_Demethylase"/>
</dbReference>
<feature type="domain" description="JmjC" evidence="7">
    <location>
        <begin position="86"/>
        <end position="238"/>
    </location>
</feature>
<protein>
    <submittedName>
        <fullName evidence="11">JmjC domain-containing protein</fullName>
    </submittedName>
</protein>